<evidence type="ECO:0000313" key="2">
    <source>
        <dbReference type="Proteomes" id="UP001153954"/>
    </source>
</evidence>
<dbReference type="AlphaFoldDB" id="A0AAU9TLB2"/>
<accession>A0AAU9TLB2</accession>
<protein>
    <submittedName>
        <fullName evidence="1">Uncharacterized protein</fullName>
    </submittedName>
</protein>
<keyword evidence="2" id="KW-1185">Reference proteome</keyword>
<dbReference type="InterPro" id="IPR012337">
    <property type="entry name" value="RNaseH-like_sf"/>
</dbReference>
<name>A0AAU9TLB2_EUPED</name>
<proteinExistence type="predicted"/>
<dbReference type="Proteomes" id="UP001153954">
    <property type="component" value="Unassembled WGS sequence"/>
</dbReference>
<sequence length="248" mass="28628">MAKMRRELAVLDDDEIGDVITYGCSAHLLNLFSKDIEADGNIKKKVKNIIKYFKYHHFPAAKYKEAGGKALVIPQDTRWNTLADCLESYTSNWHCLEKVCTEYKPILDLTIARSVQNIELKENVEIYLTKLKKISVALNRVQKEMCVISECTDIWKTLLSLEWSQEEQNKLIARYHTAMTPAHFAAYLLDPKYNGVALTEEEETLAMEFIESHGPQVMRDVLAYRAKTFPFKEYLFKDALLKITHVSL</sequence>
<dbReference type="EMBL" id="CAKOGL010000005">
    <property type="protein sequence ID" value="CAH2086229.1"/>
    <property type="molecule type" value="Genomic_DNA"/>
</dbReference>
<organism evidence="1 2">
    <name type="scientific">Euphydryas editha</name>
    <name type="common">Edith's checkerspot</name>
    <dbReference type="NCBI Taxonomy" id="104508"/>
    <lineage>
        <taxon>Eukaryota</taxon>
        <taxon>Metazoa</taxon>
        <taxon>Ecdysozoa</taxon>
        <taxon>Arthropoda</taxon>
        <taxon>Hexapoda</taxon>
        <taxon>Insecta</taxon>
        <taxon>Pterygota</taxon>
        <taxon>Neoptera</taxon>
        <taxon>Endopterygota</taxon>
        <taxon>Lepidoptera</taxon>
        <taxon>Glossata</taxon>
        <taxon>Ditrysia</taxon>
        <taxon>Papilionoidea</taxon>
        <taxon>Nymphalidae</taxon>
        <taxon>Nymphalinae</taxon>
        <taxon>Euphydryas</taxon>
    </lineage>
</organism>
<comment type="caution">
    <text evidence="1">The sequence shown here is derived from an EMBL/GenBank/DDBJ whole genome shotgun (WGS) entry which is preliminary data.</text>
</comment>
<dbReference type="SUPFAM" id="SSF53098">
    <property type="entry name" value="Ribonuclease H-like"/>
    <property type="match status" value="1"/>
</dbReference>
<gene>
    <name evidence="1" type="ORF">EEDITHA_LOCUS2631</name>
</gene>
<reference evidence="1" key="1">
    <citation type="submission" date="2022-03" db="EMBL/GenBank/DDBJ databases">
        <authorList>
            <person name="Tunstrom K."/>
        </authorList>
    </citation>
    <scope>NUCLEOTIDE SEQUENCE</scope>
</reference>
<evidence type="ECO:0000313" key="1">
    <source>
        <dbReference type="EMBL" id="CAH2086229.1"/>
    </source>
</evidence>